<evidence type="ECO:0000313" key="8">
    <source>
        <dbReference type="EMBL" id="RAL26391.1"/>
    </source>
</evidence>
<keyword evidence="5 6" id="KW-0472">Membrane</keyword>
<dbReference type="RefSeq" id="WP_113658076.1">
    <property type="nucleotide sequence ID" value="NZ_KZ845664.1"/>
</dbReference>
<dbReference type="InterPro" id="IPR036259">
    <property type="entry name" value="MFS_trans_sf"/>
</dbReference>
<evidence type="ECO:0000256" key="6">
    <source>
        <dbReference type="SAM" id="Phobius"/>
    </source>
</evidence>
<feature type="transmembrane region" description="Helical" evidence="6">
    <location>
        <begin position="46"/>
        <end position="66"/>
    </location>
</feature>
<evidence type="ECO:0000256" key="2">
    <source>
        <dbReference type="ARBA" id="ARBA00022448"/>
    </source>
</evidence>
<dbReference type="GO" id="GO:0022857">
    <property type="term" value="F:transmembrane transporter activity"/>
    <property type="evidence" value="ECO:0007669"/>
    <property type="project" value="InterPro"/>
</dbReference>
<name>A0A364K7W4_9BACL</name>
<evidence type="ECO:0000256" key="5">
    <source>
        <dbReference type="ARBA" id="ARBA00023136"/>
    </source>
</evidence>
<organism evidence="8 9">
    <name type="scientific">Thermoflavimicrobium daqui</name>
    <dbReference type="NCBI Taxonomy" id="2137476"/>
    <lineage>
        <taxon>Bacteria</taxon>
        <taxon>Bacillati</taxon>
        <taxon>Bacillota</taxon>
        <taxon>Bacilli</taxon>
        <taxon>Bacillales</taxon>
        <taxon>Thermoactinomycetaceae</taxon>
        <taxon>Thermoflavimicrobium</taxon>
    </lineage>
</organism>
<feature type="transmembrane region" description="Helical" evidence="6">
    <location>
        <begin position="169"/>
        <end position="188"/>
    </location>
</feature>
<feature type="domain" description="Major facilitator superfamily (MFS) profile" evidence="7">
    <location>
        <begin position="11"/>
        <end position="419"/>
    </location>
</feature>
<evidence type="ECO:0000256" key="3">
    <source>
        <dbReference type="ARBA" id="ARBA00022692"/>
    </source>
</evidence>
<dbReference type="Gene3D" id="1.20.1250.20">
    <property type="entry name" value="MFS general substrate transporter like domains"/>
    <property type="match status" value="2"/>
</dbReference>
<dbReference type="Proteomes" id="UP000251213">
    <property type="component" value="Unassembled WGS sequence"/>
</dbReference>
<keyword evidence="4 6" id="KW-1133">Transmembrane helix</keyword>
<evidence type="ECO:0000259" key="7">
    <source>
        <dbReference type="PROSITE" id="PS50850"/>
    </source>
</evidence>
<feature type="transmembrane region" description="Helical" evidence="6">
    <location>
        <begin position="7"/>
        <end position="26"/>
    </location>
</feature>
<dbReference type="SUPFAM" id="SSF103473">
    <property type="entry name" value="MFS general substrate transporter"/>
    <property type="match status" value="1"/>
</dbReference>
<evidence type="ECO:0000256" key="1">
    <source>
        <dbReference type="ARBA" id="ARBA00004651"/>
    </source>
</evidence>
<dbReference type="OrthoDB" id="182417at2"/>
<feature type="transmembrane region" description="Helical" evidence="6">
    <location>
        <begin position="229"/>
        <end position="252"/>
    </location>
</feature>
<protein>
    <submittedName>
        <fullName evidence="8">MFS transporter</fullName>
    </submittedName>
</protein>
<dbReference type="InterPro" id="IPR050327">
    <property type="entry name" value="Proton-linked_MCT"/>
</dbReference>
<feature type="transmembrane region" description="Helical" evidence="6">
    <location>
        <begin position="294"/>
        <end position="313"/>
    </location>
</feature>
<keyword evidence="3 6" id="KW-0812">Transmembrane</keyword>
<sequence length="432" mass="47697">MRIRKVHYAWIVLTVSFIGVLAAQGVRLSFGAFIEPWEKEFSVSRGTISVISFVSYIIFGISQPLIGKLIDRFGIRKIFIYSMFIVGVSTIGSFFATSVWQLLIIYGIVASLGFGGASGLTASVAITKWFHTKRGFALGLVEAGFGAGQMILVPSSILLIDIIGWKYTVMSLGIFLLLVITPILLFLLRDEPSKMGLKALGQQEIEEKGDVQSTVAKTINRSVLTSREFWFLIIPFFICGFTTTGLMDTHLIPFTQNCGFSPTVISIAVSSLAAFNVIGTLISGVIADRYSNRLFLSLLYFVRALTIAFLLILSSNLQLLAIFLHYPILLYLFSFSFGLVDFATVAPTIKLISTYFEKQPIGLITGWLFFSHQIGSALGSYLPGLLFDWSRSYQLSFSISIALLIIAGMLSVFLPEAHIKKQNQLQKKMGSV</sequence>
<dbReference type="InterPro" id="IPR020846">
    <property type="entry name" value="MFS_dom"/>
</dbReference>
<feature type="transmembrane region" description="Helical" evidence="6">
    <location>
        <begin position="393"/>
        <end position="414"/>
    </location>
</feature>
<feature type="transmembrane region" description="Helical" evidence="6">
    <location>
        <begin position="138"/>
        <end position="163"/>
    </location>
</feature>
<reference evidence="8 9" key="2">
    <citation type="submission" date="2018-06" db="EMBL/GenBank/DDBJ databases">
        <authorList>
            <person name="Zhirakovskaya E."/>
        </authorList>
    </citation>
    <scope>NUCLEOTIDE SEQUENCE [LARGE SCALE GENOMIC DNA]</scope>
    <source>
        <strain evidence="8 9">FBKL4.011</strain>
    </source>
</reference>
<feature type="transmembrane region" description="Helical" evidence="6">
    <location>
        <begin position="78"/>
        <end position="97"/>
    </location>
</feature>
<feature type="transmembrane region" description="Helical" evidence="6">
    <location>
        <begin position="319"/>
        <end position="340"/>
    </location>
</feature>
<gene>
    <name evidence="8" type="ORF">DL897_05210</name>
</gene>
<comment type="subcellular location">
    <subcellularLocation>
        <location evidence="1">Cell membrane</location>
        <topology evidence="1">Multi-pass membrane protein</topology>
    </subcellularLocation>
</comment>
<accession>A0A364K7W4</accession>
<dbReference type="PROSITE" id="PS50850">
    <property type="entry name" value="MFS"/>
    <property type="match status" value="1"/>
</dbReference>
<dbReference type="Pfam" id="PF07690">
    <property type="entry name" value="MFS_1"/>
    <property type="match status" value="1"/>
</dbReference>
<keyword evidence="2" id="KW-0813">Transport</keyword>
<dbReference type="AlphaFoldDB" id="A0A364K7W4"/>
<dbReference type="PANTHER" id="PTHR11360:SF284">
    <property type="entry name" value="EG:103B4.3 PROTEIN-RELATED"/>
    <property type="match status" value="1"/>
</dbReference>
<evidence type="ECO:0000313" key="9">
    <source>
        <dbReference type="Proteomes" id="UP000251213"/>
    </source>
</evidence>
<comment type="caution">
    <text evidence="8">The sequence shown here is derived from an EMBL/GenBank/DDBJ whole genome shotgun (WGS) entry which is preliminary data.</text>
</comment>
<feature type="transmembrane region" description="Helical" evidence="6">
    <location>
        <begin position="361"/>
        <end position="381"/>
    </location>
</feature>
<proteinExistence type="predicted"/>
<dbReference type="EMBL" id="QJKK01000002">
    <property type="protein sequence ID" value="RAL26391.1"/>
    <property type="molecule type" value="Genomic_DNA"/>
</dbReference>
<feature type="transmembrane region" description="Helical" evidence="6">
    <location>
        <begin position="103"/>
        <end position="126"/>
    </location>
</feature>
<feature type="transmembrane region" description="Helical" evidence="6">
    <location>
        <begin position="264"/>
        <end position="287"/>
    </location>
</feature>
<dbReference type="GO" id="GO:0005886">
    <property type="term" value="C:plasma membrane"/>
    <property type="evidence" value="ECO:0007669"/>
    <property type="project" value="UniProtKB-SubCell"/>
</dbReference>
<dbReference type="CDD" id="cd17355">
    <property type="entry name" value="MFS_YcxA_like"/>
    <property type="match status" value="1"/>
</dbReference>
<dbReference type="PANTHER" id="PTHR11360">
    <property type="entry name" value="MONOCARBOXYLATE TRANSPORTER"/>
    <property type="match status" value="1"/>
</dbReference>
<keyword evidence="9" id="KW-1185">Reference proteome</keyword>
<dbReference type="InterPro" id="IPR011701">
    <property type="entry name" value="MFS"/>
</dbReference>
<reference evidence="8 9" key="1">
    <citation type="submission" date="2018-06" db="EMBL/GenBank/DDBJ databases">
        <title>Thermoflavimicrobium daqus sp. nov., a thermophilic microbe isolated from Moutai-flavour Daqu.</title>
        <authorList>
            <person name="Wang X."/>
            <person name="Zhou H."/>
        </authorList>
    </citation>
    <scope>NUCLEOTIDE SEQUENCE [LARGE SCALE GENOMIC DNA]</scope>
    <source>
        <strain evidence="8 9">FBKL4.011</strain>
    </source>
</reference>
<evidence type="ECO:0000256" key="4">
    <source>
        <dbReference type="ARBA" id="ARBA00022989"/>
    </source>
</evidence>